<feature type="domain" description="Calcineurin-like phosphoesterase" evidence="2">
    <location>
        <begin position="6"/>
        <end position="203"/>
    </location>
</feature>
<evidence type="ECO:0000313" key="4">
    <source>
        <dbReference type="Proteomes" id="UP001329915"/>
    </source>
</evidence>
<dbReference type="InterPro" id="IPR050535">
    <property type="entry name" value="DNA_Repair-Maintenance_Comp"/>
</dbReference>
<keyword evidence="3" id="KW-0269">Exonuclease</keyword>
<dbReference type="Gene3D" id="3.60.21.10">
    <property type="match status" value="1"/>
</dbReference>
<dbReference type="KEGG" id="dbc:MFMK1_001435"/>
<gene>
    <name evidence="3" type="ORF">MFMK1_001435</name>
</gene>
<proteinExistence type="predicted"/>
<dbReference type="InterPro" id="IPR029052">
    <property type="entry name" value="Metallo-depent_PP-like"/>
</dbReference>
<accession>A0AAU0UL43</accession>
<evidence type="ECO:0000256" key="1">
    <source>
        <dbReference type="ARBA" id="ARBA00022801"/>
    </source>
</evidence>
<evidence type="ECO:0000313" key="3">
    <source>
        <dbReference type="EMBL" id="WRO21625.1"/>
    </source>
</evidence>
<name>A0AAU0UL43_9FIRM</name>
<dbReference type="InterPro" id="IPR004843">
    <property type="entry name" value="Calcineurin-like_PHP"/>
</dbReference>
<dbReference type="PANTHER" id="PTHR30337">
    <property type="entry name" value="COMPONENT OF ATP-DEPENDENT DSDNA EXONUCLEASE"/>
    <property type="match status" value="1"/>
</dbReference>
<dbReference type="CDD" id="cd00840">
    <property type="entry name" value="MPP_Mre11_N"/>
    <property type="match status" value="1"/>
</dbReference>
<reference evidence="3 4" key="1">
    <citation type="submission" date="2023-04" db="EMBL/GenBank/DDBJ databases">
        <authorList>
            <person name="Hsu D."/>
        </authorList>
    </citation>
    <scope>NUCLEOTIDE SEQUENCE [LARGE SCALE GENOMIC DNA]</scope>
    <source>
        <strain evidence="3 4">MK1</strain>
    </source>
</reference>
<dbReference type="Proteomes" id="UP001329915">
    <property type="component" value="Chromosome"/>
</dbReference>
<keyword evidence="3" id="KW-0540">Nuclease</keyword>
<dbReference type="EMBL" id="CP121694">
    <property type="protein sequence ID" value="WRO21625.1"/>
    <property type="molecule type" value="Genomic_DNA"/>
</dbReference>
<evidence type="ECO:0000259" key="2">
    <source>
        <dbReference type="Pfam" id="PF00149"/>
    </source>
</evidence>
<dbReference type="RefSeq" id="WP_366924458.1">
    <property type="nucleotide sequence ID" value="NZ_CP121694.1"/>
</dbReference>
<keyword evidence="1" id="KW-0378">Hydrolase</keyword>
<keyword evidence="4" id="KW-1185">Reference proteome</keyword>
<protein>
    <submittedName>
        <fullName evidence="3">DNA repair exonuclease</fullName>
    </submittedName>
</protein>
<dbReference type="GO" id="GO:0004527">
    <property type="term" value="F:exonuclease activity"/>
    <property type="evidence" value="ECO:0007669"/>
    <property type="project" value="UniProtKB-KW"/>
</dbReference>
<sequence>MARKVRFIHSADLHMGSPLRNVGQVFPGPRSILQEAVYTAFKRIVDAVLRCRVDFLLLSGDIYDQETRSVFANQFLAEQLKRLADEDIPVYIIHGNHDPLGSSREFVDLPENVKVFGFAEVETSEVLGEGGLTIARIMGQSYRTASESRKMYQVFNPPDNDVVNIGMLHTGLNPGSNMYVPCSLSDLKSRDNINYWALGHIHRTGIMHRQEPLVAYPGIPQGRDVGEPGLGGCLMVEAEPGNLLQVSFIPTAPVVWQTISVPIDGPGMALRNIDDLLELILSKGHEILEQGVQPPDGLPLADGETSTVEGYVVRWLISGRGELHQTLSGEEEEAVGVLESRLRELLGNGSPFVWTESVKIHTAPPLPNLEALMREDTIIRSLSEISQEMERDSIKQEEAVRAMGQIWYWEKDHEYSQNEAFPLDNERLQQLLSRARDMVIEKILEGRGGQ</sequence>
<organism evidence="3 4">
    <name type="scientific">Metallumcola ferriviriculae</name>
    <dbReference type="NCBI Taxonomy" id="3039180"/>
    <lineage>
        <taxon>Bacteria</taxon>
        <taxon>Bacillati</taxon>
        <taxon>Bacillota</taxon>
        <taxon>Clostridia</taxon>
        <taxon>Neomoorellales</taxon>
        <taxon>Desulfitibacteraceae</taxon>
        <taxon>Metallumcola</taxon>
    </lineage>
</organism>
<dbReference type="SUPFAM" id="SSF56300">
    <property type="entry name" value="Metallo-dependent phosphatases"/>
    <property type="match status" value="1"/>
</dbReference>
<dbReference type="Pfam" id="PF00149">
    <property type="entry name" value="Metallophos"/>
    <property type="match status" value="1"/>
</dbReference>
<dbReference type="PANTHER" id="PTHR30337:SF7">
    <property type="entry name" value="PHOSPHOESTERASE"/>
    <property type="match status" value="1"/>
</dbReference>
<dbReference type="AlphaFoldDB" id="A0AAU0UL43"/>
<dbReference type="InterPro" id="IPR041796">
    <property type="entry name" value="Mre11_N"/>
</dbReference>